<evidence type="ECO:0000313" key="3">
    <source>
        <dbReference type="Proteomes" id="UP000037923"/>
    </source>
</evidence>
<feature type="region of interest" description="Disordered" evidence="1">
    <location>
        <begin position="165"/>
        <end position="189"/>
    </location>
</feature>
<feature type="region of interest" description="Disordered" evidence="1">
    <location>
        <begin position="307"/>
        <end position="356"/>
    </location>
</feature>
<dbReference type="RefSeq" id="XP_015656332.1">
    <property type="nucleotide sequence ID" value="XM_015805039.1"/>
</dbReference>
<sequence>MSVAGTATALQHLLEAEGAVIHAALQARALPSMGGGVGMVLTKKLAPGATLARFPFRSMITARKARFNLAMAEVALELSEETSTKAADAKQTSATGMAEEDLFPVVPFTSRVWSESEFESQVRSQKVRRAIDAKVEELEAVLDGTEAIVCYILLMAALHGRWQADASSPQTHDTEEENEQASESSIRSHPSALRFTHENRWMRMWIHALPVQYDNLLELAPSQLSASAAPDVASANPAAGQAPPLFSTAPSSPVPPLPLKTSYTTSSEWLRSYVALARFRASTLRGQHSVEQRYRKCCAALRSLRNMPSGEESDQCSVAQAALADEPEDEAQQDEQHQQPRTSSSSPLPQPAEESLASPCTLGHFLWAFNTLMSRGFFFPEETWAVIPFVDYFNYALDSNGTMFPQEDDPSDAESLSSVSLSMVGTALMPAAAPRKQARRSGLRSAQVGKDAIPLANYNIYEFQLIRPVQAAGEQVMLHYGAYSDVELLMWYGFTLRPSLLPTSHLSPVVTGTCDATNAVVPLLPPGVVEADGSHLLLHTARALHVLLPQIVCAATRIAYYRQQIQPLHVSAEPTTPDGDQPSPATQDETDEYAYNTWAKALNRAYRLPLSPLADAEGNYPPAVRGQTWMDVLFLSFSQTSPLAAPCSENLSASHAAGLKADGWMRQWVAQRWPLFAETASPRVAKGCGLGVLGLSPPLHTAISSSFWAPPKQGRMREAEKIQLVRGIAWAELYVNATAETVAKREAAETAAEVAVSAAAAALAQTAAVDQWALLRFLALEGSDAALEEYLAYESESD</sequence>
<dbReference type="GO" id="GO:0016279">
    <property type="term" value="F:protein-lysine N-methyltransferase activity"/>
    <property type="evidence" value="ECO:0007669"/>
    <property type="project" value="TreeGrafter"/>
</dbReference>
<organism evidence="2 3">
    <name type="scientific">Leptomonas pyrrhocoris</name>
    <name type="common">Firebug parasite</name>
    <dbReference type="NCBI Taxonomy" id="157538"/>
    <lineage>
        <taxon>Eukaryota</taxon>
        <taxon>Discoba</taxon>
        <taxon>Euglenozoa</taxon>
        <taxon>Kinetoplastea</taxon>
        <taxon>Metakinetoplastina</taxon>
        <taxon>Trypanosomatida</taxon>
        <taxon>Trypanosomatidae</taxon>
        <taxon>Leishmaniinae</taxon>
        <taxon>Leptomonas</taxon>
    </lineage>
</organism>
<dbReference type="PANTHER" id="PTHR13271:SF137">
    <property type="entry name" value="SET DOMAIN-CONTAINING PROTEIN"/>
    <property type="match status" value="1"/>
</dbReference>
<dbReference type="EMBL" id="LGTL01000015">
    <property type="protein sequence ID" value="KPA77893.1"/>
    <property type="molecule type" value="Genomic_DNA"/>
</dbReference>
<evidence type="ECO:0000256" key="1">
    <source>
        <dbReference type="SAM" id="MobiDB-lite"/>
    </source>
</evidence>
<dbReference type="Gene3D" id="3.90.1410.10">
    <property type="entry name" value="set domain protein methyltransferase, domain 1"/>
    <property type="match status" value="1"/>
</dbReference>
<dbReference type="Proteomes" id="UP000037923">
    <property type="component" value="Unassembled WGS sequence"/>
</dbReference>
<evidence type="ECO:0000313" key="2">
    <source>
        <dbReference type="EMBL" id="KPA77893.1"/>
    </source>
</evidence>
<reference evidence="2 3" key="1">
    <citation type="submission" date="2015-07" db="EMBL/GenBank/DDBJ databases">
        <title>High-quality genome of monoxenous trypanosomatid Leptomonas pyrrhocoris.</title>
        <authorList>
            <person name="Flegontov P."/>
            <person name="Butenko A."/>
            <person name="Firsov S."/>
            <person name="Vlcek C."/>
            <person name="Logacheva M.D."/>
            <person name="Field M."/>
            <person name="Filatov D."/>
            <person name="Flegontova O."/>
            <person name="Gerasimov E."/>
            <person name="Jackson A.P."/>
            <person name="Kelly S."/>
            <person name="Opperdoes F."/>
            <person name="O'Reilly A."/>
            <person name="Votypka J."/>
            <person name="Yurchenko V."/>
            <person name="Lukes J."/>
        </authorList>
    </citation>
    <scope>NUCLEOTIDE SEQUENCE [LARGE SCALE GENOMIC DNA]</scope>
    <source>
        <strain evidence="2">H10</strain>
    </source>
</reference>
<dbReference type="SUPFAM" id="SSF82199">
    <property type="entry name" value="SET domain"/>
    <property type="match status" value="1"/>
</dbReference>
<comment type="caution">
    <text evidence="2">The sequence shown here is derived from an EMBL/GenBank/DDBJ whole genome shotgun (WGS) entry which is preliminary data.</text>
</comment>
<dbReference type="VEuPathDB" id="TriTrypDB:LpyrH10_15_0920"/>
<accession>A0A0M9FXC1</accession>
<dbReference type="PANTHER" id="PTHR13271">
    <property type="entry name" value="UNCHARACTERIZED PUTATIVE METHYLTRANSFERASE"/>
    <property type="match status" value="1"/>
</dbReference>
<evidence type="ECO:0008006" key="4">
    <source>
        <dbReference type="Google" id="ProtNLM"/>
    </source>
</evidence>
<dbReference type="InterPro" id="IPR050600">
    <property type="entry name" value="SETD3_SETD6_MTase"/>
</dbReference>
<protein>
    <recommendedName>
        <fullName evidence="4">SET domain-containing protein</fullName>
    </recommendedName>
</protein>
<gene>
    <name evidence="2" type="ORF">ABB37_06682</name>
</gene>
<dbReference type="OMA" id="AWAELYV"/>
<name>A0A0M9FXC1_LEPPY</name>
<keyword evidence="3" id="KW-1185">Reference proteome</keyword>
<dbReference type="GeneID" id="26906968"/>
<dbReference type="AlphaFoldDB" id="A0A0M9FXC1"/>
<dbReference type="OrthoDB" id="341421at2759"/>
<proteinExistence type="predicted"/>
<dbReference type="InterPro" id="IPR046341">
    <property type="entry name" value="SET_dom_sf"/>
</dbReference>
<feature type="region of interest" description="Disordered" evidence="1">
    <location>
        <begin position="234"/>
        <end position="256"/>
    </location>
</feature>